<feature type="domain" description="Acylphosphatase-like" evidence="3">
    <location>
        <begin position="19"/>
        <end position="106"/>
    </location>
</feature>
<evidence type="ECO:0000313" key="4">
    <source>
        <dbReference type="EMBL" id="KAG9458183.1"/>
    </source>
</evidence>
<evidence type="ECO:0000256" key="2">
    <source>
        <dbReference type="RuleBase" id="RU004168"/>
    </source>
</evidence>
<sequence length="108" mass="12115">MNALAMSNPSPNQQMPLKTVRVIVKGRVQGVFYRNWTIESARELGIRGWVRNRRDGSVEALFSGEPQAVDEMETRCRRGPPEAMVTALNVFPTDGEDPGQGFQRRPTV</sequence>
<comment type="catalytic activity">
    <reaction evidence="1">
        <text>an acyl phosphate + H2O = a carboxylate + phosphate + H(+)</text>
        <dbReference type="Rhea" id="RHEA:14965"/>
        <dbReference type="ChEBI" id="CHEBI:15377"/>
        <dbReference type="ChEBI" id="CHEBI:15378"/>
        <dbReference type="ChEBI" id="CHEBI:29067"/>
        <dbReference type="ChEBI" id="CHEBI:43474"/>
        <dbReference type="ChEBI" id="CHEBI:59918"/>
        <dbReference type="EC" id="3.6.1.7"/>
    </reaction>
</comment>
<dbReference type="InterPro" id="IPR001792">
    <property type="entry name" value="Acylphosphatase-like_dom"/>
</dbReference>
<dbReference type="SUPFAM" id="SSF54975">
    <property type="entry name" value="Acylphosphatase/BLUF domain-like"/>
    <property type="match status" value="1"/>
</dbReference>
<dbReference type="InterPro" id="IPR036046">
    <property type="entry name" value="Acylphosphatase-like_dom_sf"/>
</dbReference>
<comment type="similarity">
    <text evidence="2">Belongs to the acylphosphatase family.</text>
</comment>
<accession>A0AAV7FAQ0</accession>
<dbReference type="AlphaFoldDB" id="A0AAV7FAQ0"/>
<name>A0AAV7FAQ0_ARIFI</name>
<dbReference type="InterPro" id="IPR020456">
    <property type="entry name" value="Acylphosphatase"/>
</dbReference>
<dbReference type="PANTHER" id="PTHR47268:SF4">
    <property type="entry name" value="ACYLPHOSPHATASE"/>
    <property type="match status" value="1"/>
</dbReference>
<dbReference type="PROSITE" id="PS00151">
    <property type="entry name" value="ACYLPHOSPHATASE_2"/>
    <property type="match status" value="1"/>
</dbReference>
<proteinExistence type="inferred from homology"/>
<reference evidence="4 5" key="1">
    <citation type="submission" date="2021-07" db="EMBL/GenBank/DDBJ databases">
        <title>The Aristolochia fimbriata genome: insights into angiosperm evolution, floral development and chemical biosynthesis.</title>
        <authorList>
            <person name="Jiao Y."/>
        </authorList>
    </citation>
    <scope>NUCLEOTIDE SEQUENCE [LARGE SCALE GENOMIC DNA]</scope>
    <source>
        <strain evidence="4">IBCAS-2021</strain>
        <tissue evidence="4">Leaf</tissue>
    </source>
</reference>
<dbReference type="Proteomes" id="UP000825729">
    <property type="component" value="Unassembled WGS sequence"/>
</dbReference>
<feature type="active site" evidence="1">
    <location>
        <position position="52"/>
    </location>
</feature>
<gene>
    <name evidence="4" type="ORF">H6P81_002691</name>
</gene>
<dbReference type="Gene3D" id="3.30.70.100">
    <property type="match status" value="1"/>
</dbReference>
<feature type="active site" evidence="1">
    <location>
        <position position="34"/>
    </location>
</feature>
<keyword evidence="5" id="KW-1185">Reference proteome</keyword>
<dbReference type="PROSITE" id="PS51160">
    <property type="entry name" value="ACYLPHOSPHATASE_3"/>
    <property type="match status" value="1"/>
</dbReference>
<organism evidence="4 5">
    <name type="scientific">Aristolochia fimbriata</name>
    <name type="common">White veined hardy Dutchman's pipe vine</name>
    <dbReference type="NCBI Taxonomy" id="158543"/>
    <lineage>
        <taxon>Eukaryota</taxon>
        <taxon>Viridiplantae</taxon>
        <taxon>Streptophyta</taxon>
        <taxon>Embryophyta</taxon>
        <taxon>Tracheophyta</taxon>
        <taxon>Spermatophyta</taxon>
        <taxon>Magnoliopsida</taxon>
        <taxon>Magnoliidae</taxon>
        <taxon>Piperales</taxon>
        <taxon>Aristolochiaceae</taxon>
        <taxon>Aristolochia</taxon>
    </lineage>
</organism>
<dbReference type="EMBL" id="JAINDJ010000002">
    <property type="protein sequence ID" value="KAG9458183.1"/>
    <property type="molecule type" value="Genomic_DNA"/>
</dbReference>
<dbReference type="PANTHER" id="PTHR47268">
    <property type="entry name" value="ACYLPHOSPHATASE"/>
    <property type="match status" value="1"/>
</dbReference>
<dbReference type="PRINTS" id="PR00112">
    <property type="entry name" value="ACYLPHPHTASE"/>
</dbReference>
<evidence type="ECO:0000259" key="3">
    <source>
        <dbReference type="PROSITE" id="PS51160"/>
    </source>
</evidence>
<protein>
    <recommendedName>
        <fullName evidence="1">acylphosphatase</fullName>
        <ecNumber evidence="1">3.6.1.7</ecNumber>
    </recommendedName>
</protein>
<evidence type="ECO:0000256" key="1">
    <source>
        <dbReference type="PROSITE-ProRule" id="PRU00520"/>
    </source>
</evidence>
<dbReference type="InterPro" id="IPR017968">
    <property type="entry name" value="Acylphosphatase_CS"/>
</dbReference>
<keyword evidence="1" id="KW-0378">Hydrolase</keyword>
<dbReference type="EC" id="3.6.1.7" evidence="1"/>
<comment type="caution">
    <text evidence="4">The sequence shown here is derived from an EMBL/GenBank/DDBJ whole genome shotgun (WGS) entry which is preliminary data.</text>
</comment>
<dbReference type="Pfam" id="PF00708">
    <property type="entry name" value="Acylphosphatase"/>
    <property type="match status" value="1"/>
</dbReference>
<evidence type="ECO:0000313" key="5">
    <source>
        <dbReference type="Proteomes" id="UP000825729"/>
    </source>
</evidence>
<dbReference type="GO" id="GO:0003998">
    <property type="term" value="F:acylphosphatase activity"/>
    <property type="evidence" value="ECO:0007669"/>
    <property type="project" value="UniProtKB-EC"/>
</dbReference>